<dbReference type="Gene3D" id="3.40.190.10">
    <property type="entry name" value="Periplasmic binding protein-like II"/>
    <property type="match status" value="2"/>
</dbReference>
<keyword evidence="4" id="KW-0574">Periplasm</keyword>
<sequence length="432" mass="47546">MNFSFRDRLRGGVLLAALIAGIGGAQAQQKIELTYSDWQLAQEVWGKSLKDEIAQFEKENPGITVKTEPVPLAQRDVRFTTAIRAGRGPDVFALDANPVRQYIAEGWVRDLTPFIAKEGPDFLKDFYPISLAPVTVDSKTYGIPMNTVAMVQVYNETLFKAAGIQPAKTWDEFKVNAAKLTGSSKPGGPKDRWAFALVMAPAGFDLRVSSIIRAFGADFLTPDNKHSALETPQFKAAYNFILDLVKDGAIPPGVSQVDANGSRRMLANEQVAIKIGTTWSLPEVSAMNPKLDGWNTLKMAPMPVVAGTNPAVRTTLFQKSIFINKNTEHAEAAWKLTKFLTDKQRMRRWFDDNAMLSSRISVNADPKIANADYARIISAEIEKGAFLPLIPQWPAILETFRQSLQAAAAGSKTREQALADAHKEIEAILARP</sequence>
<proteinExistence type="inferred from homology"/>
<evidence type="ECO:0000313" key="7">
    <source>
        <dbReference type="Proteomes" id="UP001254257"/>
    </source>
</evidence>
<dbReference type="SUPFAM" id="SSF53850">
    <property type="entry name" value="Periplasmic binding protein-like II"/>
    <property type="match status" value="1"/>
</dbReference>
<keyword evidence="2" id="KW-0813">Transport</keyword>
<name>A0ABU3S1Q2_9HYPH</name>
<evidence type="ECO:0000256" key="3">
    <source>
        <dbReference type="ARBA" id="ARBA00022729"/>
    </source>
</evidence>
<evidence type="ECO:0000313" key="6">
    <source>
        <dbReference type="EMBL" id="MDU0338701.1"/>
    </source>
</evidence>
<evidence type="ECO:0000256" key="1">
    <source>
        <dbReference type="ARBA" id="ARBA00008520"/>
    </source>
</evidence>
<evidence type="ECO:0000256" key="2">
    <source>
        <dbReference type="ARBA" id="ARBA00022448"/>
    </source>
</evidence>
<comment type="caution">
    <text evidence="6">The sequence shown here is derived from an EMBL/GenBank/DDBJ whole genome shotgun (WGS) entry which is preliminary data.</text>
</comment>
<dbReference type="PANTHER" id="PTHR30061:SF50">
    <property type="entry name" value="MALTOSE_MALTODEXTRIN-BINDING PERIPLASMIC PROTEIN"/>
    <property type="match status" value="1"/>
</dbReference>
<evidence type="ECO:0000256" key="4">
    <source>
        <dbReference type="ARBA" id="ARBA00022764"/>
    </source>
</evidence>
<reference evidence="6 7" key="1">
    <citation type="submission" date="2023-09" db="EMBL/GenBank/DDBJ databases">
        <title>Whole genome shotgun sequencing (WGS) of Bosea sp. ZW T0_25, isolated from stored onions (Allium cepa).</title>
        <authorList>
            <person name="Stoll D.A."/>
            <person name="Huch M."/>
        </authorList>
    </citation>
    <scope>NUCLEOTIDE SEQUENCE [LARGE SCALE GENOMIC DNA]</scope>
    <source>
        <strain evidence="6 7">ZW T0_25</strain>
    </source>
</reference>
<feature type="signal peptide" evidence="5">
    <location>
        <begin position="1"/>
        <end position="27"/>
    </location>
</feature>
<dbReference type="RefSeq" id="WP_316016639.1">
    <property type="nucleotide sequence ID" value="NZ_JAWDID010000002.1"/>
</dbReference>
<dbReference type="PANTHER" id="PTHR30061">
    <property type="entry name" value="MALTOSE-BINDING PERIPLASMIC PROTEIN"/>
    <property type="match status" value="1"/>
</dbReference>
<dbReference type="CDD" id="cd13585">
    <property type="entry name" value="PBP2_TMBP_like"/>
    <property type="match status" value="1"/>
</dbReference>
<accession>A0ABU3S1Q2</accession>
<dbReference type="EMBL" id="JAWDID010000002">
    <property type="protein sequence ID" value="MDU0338701.1"/>
    <property type="molecule type" value="Genomic_DNA"/>
</dbReference>
<organism evidence="6 7">
    <name type="scientific">Bosea rubneri</name>
    <dbReference type="NCBI Taxonomy" id="3075434"/>
    <lineage>
        <taxon>Bacteria</taxon>
        <taxon>Pseudomonadati</taxon>
        <taxon>Pseudomonadota</taxon>
        <taxon>Alphaproteobacteria</taxon>
        <taxon>Hyphomicrobiales</taxon>
        <taxon>Boseaceae</taxon>
        <taxon>Bosea</taxon>
    </lineage>
</organism>
<protein>
    <submittedName>
        <fullName evidence="6">Sugar ABC transporter substrate-binding protein</fullName>
    </submittedName>
</protein>
<gene>
    <name evidence="6" type="ORF">RKE40_02360</name>
</gene>
<dbReference type="InterPro" id="IPR006059">
    <property type="entry name" value="SBP"/>
</dbReference>
<keyword evidence="7" id="KW-1185">Reference proteome</keyword>
<dbReference type="Pfam" id="PF01547">
    <property type="entry name" value="SBP_bac_1"/>
    <property type="match status" value="1"/>
</dbReference>
<keyword evidence="3 5" id="KW-0732">Signal</keyword>
<feature type="chain" id="PRO_5046707796" evidence="5">
    <location>
        <begin position="28"/>
        <end position="432"/>
    </location>
</feature>
<dbReference type="Proteomes" id="UP001254257">
    <property type="component" value="Unassembled WGS sequence"/>
</dbReference>
<comment type="similarity">
    <text evidence="1">Belongs to the bacterial solute-binding protein 1 family.</text>
</comment>
<evidence type="ECO:0000256" key="5">
    <source>
        <dbReference type="SAM" id="SignalP"/>
    </source>
</evidence>